<sequence>MQLYLSSALLLLAACMVPGAEALCALTQRQAALGGCHEVRALRRHHSCSRDTIRCFFGFGAAGSSSTGKLKPPKDYAAVHAQAAAAVTAALKAGVQRMEVDFPPLQALNKMGDGSAKNRKLTLESNSAFVTKLVASLSKSVKGKVWIMCCESGTRQYLATSIKGGKAELIDMPSTAKNFPPAAAGDVHVIVTPGDISQWRLARDMGKTAPVVVCNGLFANGFEAFTPVYYFKPISGWGFLLKSYPADWTVFLAGTEEVLPCQVDMMGAGELLRPNLGKVSSLLQSEWGKREAAKRQKS</sequence>
<gene>
    <name evidence="3" type="ORF">JKP88DRAFT_207403</name>
</gene>
<comment type="caution">
    <text evidence="3">The sequence shown here is derived from an EMBL/GenBank/DDBJ whole genome shotgun (WGS) entry which is preliminary data.</text>
</comment>
<evidence type="ECO:0000256" key="1">
    <source>
        <dbReference type="SAM" id="SignalP"/>
    </source>
</evidence>
<dbReference type="Proteomes" id="UP000664859">
    <property type="component" value="Unassembled WGS sequence"/>
</dbReference>
<protein>
    <recommendedName>
        <fullName evidence="2">DUF1995 domain-containing protein</fullName>
    </recommendedName>
</protein>
<dbReference type="AlphaFoldDB" id="A0A836CID5"/>
<evidence type="ECO:0000313" key="3">
    <source>
        <dbReference type="EMBL" id="KAG5186639.1"/>
    </source>
</evidence>
<feature type="domain" description="DUF1995" evidence="2">
    <location>
        <begin position="73"/>
        <end position="256"/>
    </location>
</feature>
<feature type="chain" id="PRO_5032823239" description="DUF1995 domain-containing protein" evidence="1">
    <location>
        <begin position="23"/>
        <end position="298"/>
    </location>
</feature>
<dbReference type="Pfam" id="PF09353">
    <property type="entry name" value="DUF1995"/>
    <property type="match status" value="1"/>
</dbReference>
<proteinExistence type="predicted"/>
<organism evidence="3 4">
    <name type="scientific">Tribonema minus</name>
    <dbReference type="NCBI Taxonomy" id="303371"/>
    <lineage>
        <taxon>Eukaryota</taxon>
        <taxon>Sar</taxon>
        <taxon>Stramenopiles</taxon>
        <taxon>Ochrophyta</taxon>
        <taxon>PX clade</taxon>
        <taxon>Xanthophyceae</taxon>
        <taxon>Tribonematales</taxon>
        <taxon>Tribonemataceae</taxon>
        <taxon>Tribonema</taxon>
    </lineage>
</organism>
<keyword evidence="1" id="KW-0732">Signal</keyword>
<evidence type="ECO:0000259" key="2">
    <source>
        <dbReference type="Pfam" id="PF09353"/>
    </source>
</evidence>
<feature type="signal peptide" evidence="1">
    <location>
        <begin position="1"/>
        <end position="22"/>
    </location>
</feature>
<reference evidence="3" key="1">
    <citation type="submission" date="2021-02" db="EMBL/GenBank/DDBJ databases">
        <title>First Annotated Genome of the Yellow-green Alga Tribonema minus.</title>
        <authorList>
            <person name="Mahan K.M."/>
        </authorList>
    </citation>
    <scope>NUCLEOTIDE SEQUENCE</scope>
    <source>
        <strain evidence="3">UTEX B ZZ1240</strain>
    </source>
</reference>
<name>A0A836CID5_9STRA</name>
<keyword evidence="4" id="KW-1185">Reference proteome</keyword>
<dbReference type="OrthoDB" id="42155at2759"/>
<evidence type="ECO:0000313" key="4">
    <source>
        <dbReference type="Proteomes" id="UP000664859"/>
    </source>
</evidence>
<accession>A0A836CID5</accession>
<dbReference type="InterPro" id="IPR018962">
    <property type="entry name" value="DUF1995"/>
</dbReference>
<dbReference type="EMBL" id="JAFCMP010000108">
    <property type="protein sequence ID" value="KAG5186639.1"/>
    <property type="molecule type" value="Genomic_DNA"/>
</dbReference>